<feature type="domain" description="Gfo/Idh/MocA-like oxidoreductase N-terminal" evidence="1">
    <location>
        <begin position="39"/>
        <end position="158"/>
    </location>
</feature>
<dbReference type="PANTHER" id="PTHR43818:SF10">
    <property type="entry name" value="NADH-DEPENDENT DEHYDROGENASE-RELATED"/>
    <property type="match status" value="1"/>
</dbReference>
<dbReference type="EMBL" id="JAHVHU010000002">
    <property type="protein sequence ID" value="MBY5956887.1"/>
    <property type="molecule type" value="Genomic_DNA"/>
</dbReference>
<name>A0A953HJJ4_9BACT</name>
<dbReference type="PROSITE" id="PS51257">
    <property type="entry name" value="PROKAR_LIPOPROTEIN"/>
    <property type="match status" value="1"/>
</dbReference>
<dbReference type="GO" id="GO:0000166">
    <property type="term" value="F:nucleotide binding"/>
    <property type="evidence" value="ECO:0007669"/>
    <property type="project" value="InterPro"/>
</dbReference>
<proteinExistence type="predicted"/>
<organism evidence="3 4">
    <name type="scientific">Membranihabitans marinus</name>
    <dbReference type="NCBI Taxonomy" id="1227546"/>
    <lineage>
        <taxon>Bacteria</taxon>
        <taxon>Pseudomonadati</taxon>
        <taxon>Bacteroidota</taxon>
        <taxon>Saprospiria</taxon>
        <taxon>Saprospirales</taxon>
        <taxon>Saprospiraceae</taxon>
        <taxon>Membranihabitans</taxon>
    </lineage>
</organism>
<dbReference type="SUPFAM" id="SSF51735">
    <property type="entry name" value="NAD(P)-binding Rossmann-fold domains"/>
    <property type="match status" value="1"/>
</dbReference>
<feature type="domain" description="Gfo/Idh/MocA-like oxidoreductase bacterial type C-terminal" evidence="2">
    <location>
        <begin position="181"/>
        <end position="272"/>
    </location>
</feature>
<protein>
    <submittedName>
        <fullName evidence="3">Gfo/Idh/MocA family oxidoreductase</fullName>
    </submittedName>
</protein>
<dbReference type="SUPFAM" id="SSF55347">
    <property type="entry name" value="Glyceraldehyde-3-phosphate dehydrogenase-like, C-terminal domain"/>
    <property type="match status" value="1"/>
</dbReference>
<dbReference type="Pfam" id="PF01408">
    <property type="entry name" value="GFO_IDH_MocA"/>
    <property type="match status" value="1"/>
</dbReference>
<dbReference type="Gene3D" id="3.30.360.10">
    <property type="entry name" value="Dihydrodipicolinate Reductase, domain 2"/>
    <property type="match status" value="1"/>
</dbReference>
<dbReference type="Pfam" id="PF19051">
    <property type="entry name" value="GFO_IDH_MocA_C2"/>
    <property type="match status" value="1"/>
</dbReference>
<dbReference type="InterPro" id="IPR043906">
    <property type="entry name" value="Gfo/Idh/MocA_OxRdtase_bact_C"/>
</dbReference>
<dbReference type="AlphaFoldDB" id="A0A953HJJ4"/>
<dbReference type="PANTHER" id="PTHR43818">
    <property type="entry name" value="BCDNA.GH03377"/>
    <property type="match status" value="1"/>
</dbReference>
<dbReference type="Gene3D" id="3.40.50.720">
    <property type="entry name" value="NAD(P)-binding Rossmann-like Domain"/>
    <property type="match status" value="1"/>
</dbReference>
<gene>
    <name evidence="3" type="ORF">KUV50_01990</name>
</gene>
<dbReference type="InterPro" id="IPR050463">
    <property type="entry name" value="Gfo/Idh/MocA_oxidrdct_glycsds"/>
</dbReference>
<evidence type="ECO:0000313" key="3">
    <source>
        <dbReference type="EMBL" id="MBY5956887.1"/>
    </source>
</evidence>
<dbReference type="InterPro" id="IPR036291">
    <property type="entry name" value="NAD(P)-bd_dom_sf"/>
</dbReference>
<comment type="caution">
    <text evidence="3">The sequence shown here is derived from an EMBL/GenBank/DDBJ whole genome shotgun (WGS) entry which is preliminary data.</text>
</comment>
<keyword evidence="4" id="KW-1185">Reference proteome</keyword>
<accession>A0A953HJJ4</accession>
<dbReference type="RefSeq" id="WP_222578405.1">
    <property type="nucleotide sequence ID" value="NZ_JAHVHU010000002.1"/>
</dbReference>
<reference evidence="3" key="1">
    <citation type="submission" date="2021-06" db="EMBL/GenBank/DDBJ databases">
        <title>44 bacteria genomes isolated from Dapeng, Shenzhen.</title>
        <authorList>
            <person name="Zheng W."/>
            <person name="Yu S."/>
            <person name="Huang Y."/>
        </authorList>
    </citation>
    <scope>NUCLEOTIDE SEQUENCE</scope>
    <source>
        <strain evidence="3">DP5N28-2</strain>
    </source>
</reference>
<evidence type="ECO:0000313" key="4">
    <source>
        <dbReference type="Proteomes" id="UP000753961"/>
    </source>
</evidence>
<evidence type="ECO:0000259" key="1">
    <source>
        <dbReference type="Pfam" id="PF01408"/>
    </source>
</evidence>
<dbReference type="InterPro" id="IPR000683">
    <property type="entry name" value="Gfo/Idh/MocA-like_OxRdtase_N"/>
</dbReference>
<dbReference type="Proteomes" id="UP000753961">
    <property type="component" value="Unassembled WGS sequence"/>
</dbReference>
<sequence>MKRRHFIKTTSAGALATGLLPVAFSCSNPKHLIKNGKVRIAQVGLGMMGVNDLKDTASHPAVEVVALCDVDSTYLNKAGADYPNARKFIDYNEMLDTMGDQIDAVIVSTPDHIHAPVSLKAMNMDKHVYCQKPLTHFVSESREMARVAKDRKLVTQMGIQVHSFYDYVLATELIRGGIVGKVSKVIAWSPKVWGYDGPAPTGSDPIPADLDWELWQGDAPKRPYKDGFYHPSNWRKVLDYGCGTLGDMGVHIFDTPYNALELQVPLTVKNDCRPPNGFGHPEKNHVTYTFPGTKYTTDQMTWVWYDGEGAPEPQPELELPNGEELPDQGAMFIGENGQRLLLPHFMELPRLIVNGEYQPLEIEKYDPKGKLGEPVRDYAGESPKHYHQFVDACMGKAEASAPFSYASKLTEVILLGVIAAQFPGEELHWDGQNAKFREEKANQFISGTAS</sequence>
<evidence type="ECO:0000259" key="2">
    <source>
        <dbReference type="Pfam" id="PF19051"/>
    </source>
</evidence>